<sequence length="174" mass="19957">MSKQYVLQQLLFSVLNDGQHELIFKKADDTHRVMRATRDPILVEVSERGSNAFKPADSQEVEKKERKESNVLNVVVYDIDAKGWRSFRIDRLVSINGTGIGTLAGLINSRPEYLNMGFTYDRYVEVAPKAVYFDVHAQDKSYIDDLVENASRFELISDKYGVKTWLVDEAVNEF</sequence>
<dbReference type="Pfam" id="PF10902">
    <property type="entry name" value="WYL_2"/>
    <property type="match status" value="1"/>
</dbReference>
<dbReference type="EMBL" id="KY290948">
    <property type="protein sequence ID" value="APU00667.1"/>
    <property type="molecule type" value="Genomic_DNA"/>
</dbReference>
<organism evidence="1 2">
    <name type="scientific">Aeromonas phage 44RR2.8t.2</name>
    <dbReference type="NCBI Taxonomy" id="1932900"/>
    <lineage>
        <taxon>Viruses</taxon>
        <taxon>Duplodnaviria</taxon>
        <taxon>Heunggongvirae</taxon>
        <taxon>Uroviricota</taxon>
        <taxon>Caudoviricetes</taxon>
        <taxon>Pantevenvirales</taxon>
        <taxon>Straboviridae</taxon>
        <taxon>Biquartavirus</taxon>
        <taxon>Biquartavirus 44RR2</taxon>
    </lineage>
</organism>
<dbReference type="Proteomes" id="UP000222894">
    <property type="component" value="Genome"/>
</dbReference>
<protein>
    <submittedName>
        <fullName evidence="1">Tail fibers</fullName>
    </submittedName>
</protein>
<dbReference type="InterPro" id="IPR024401">
    <property type="entry name" value="WYL_prot"/>
</dbReference>
<reference evidence="1 2" key="1">
    <citation type="journal article" date="2017" name="Sci. Rep.">
        <title>Characterization and diversity of phages infecting Aeromonas salmonicida subsp. salmonicida.</title>
        <authorList>
            <person name="Vincent A.T."/>
            <person name="Paquet V.E."/>
            <person name="Bernatchez A."/>
            <person name="Tremblay D.M."/>
            <person name="Moineau S."/>
            <person name="Charette S.J."/>
        </authorList>
    </citation>
    <scope>NUCLEOTIDE SEQUENCE [LARGE SCALE GENOMIC DNA]</scope>
</reference>
<evidence type="ECO:0000313" key="1">
    <source>
        <dbReference type="EMBL" id="APU00667.1"/>
    </source>
</evidence>
<accession>A0A219Y9K8</accession>
<proteinExistence type="predicted"/>
<evidence type="ECO:0000313" key="2">
    <source>
        <dbReference type="Proteomes" id="UP000222894"/>
    </source>
</evidence>
<name>A0A219Y9K8_9CAUD</name>